<evidence type="ECO:0000313" key="2">
    <source>
        <dbReference type="Proteomes" id="UP000076066"/>
    </source>
</evidence>
<dbReference type="InterPro" id="IPR036412">
    <property type="entry name" value="HAD-like_sf"/>
</dbReference>
<keyword evidence="2" id="KW-1185">Reference proteome</keyword>
<dbReference type="Gene3D" id="3.40.50.1000">
    <property type="entry name" value="HAD superfamily/HAD-like"/>
    <property type="match status" value="1"/>
</dbReference>
<evidence type="ECO:0008006" key="3">
    <source>
        <dbReference type="Google" id="ProtNLM"/>
    </source>
</evidence>
<dbReference type="SUPFAM" id="SSF56784">
    <property type="entry name" value="HAD-like"/>
    <property type="match status" value="1"/>
</dbReference>
<sequence length="257" mass="29204">MPEYKATSLKDLRRDALSDSIQAVSFDLFDTLLLRRCQPELSRLGDIAAAQAKALSISFVIKAEALYKARLRIQKDAFERVQHGKSAEVTHAEMIRSLRRQCNLPPEADHILAKAEIEWECRAVKANRELATLCTDIMAHKPVILTSDMYLPEKALRTILQQQIPRLASLPLVVSADRAATKRSGKLFHWLIKHLGVPSSAILHTGDNMHSDVRMAAMAGLEARWLPRSHMYRATLALRDTWTRKRLRQRGWIGRIN</sequence>
<dbReference type="EMBL" id="CP014525">
    <property type="protein sequence ID" value="AMW34384.1"/>
    <property type="molecule type" value="Genomic_DNA"/>
</dbReference>
<dbReference type="Gene3D" id="1.10.150.400">
    <property type="match status" value="1"/>
</dbReference>
<organism evidence="1 2">
    <name type="scientific">Haematospirillum jordaniae</name>
    <dbReference type="NCBI Taxonomy" id="1549855"/>
    <lineage>
        <taxon>Bacteria</taxon>
        <taxon>Pseudomonadati</taxon>
        <taxon>Pseudomonadota</taxon>
        <taxon>Alphaproteobacteria</taxon>
        <taxon>Rhodospirillales</taxon>
        <taxon>Novispirillaceae</taxon>
        <taxon>Haematospirillum</taxon>
    </lineage>
</organism>
<dbReference type="OrthoDB" id="9816564at2"/>
<dbReference type="KEGG" id="hjo:AY555_03360"/>
<dbReference type="RefSeq" id="WP_066133450.1">
    <property type="nucleotide sequence ID" value="NZ_CP014525.1"/>
</dbReference>
<gene>
    <name evidence="1" type="ORF">AY555_03360</name>
</gene>
<dbReference type="InterPro" id="IPR023214">
    <property type="entry name" value="HAD_sf"/>
</dbReference>
<proteinExistence type="predicted"/>
<reference evidence="1 2" key="1">
    <citation type="submission" date="2016-02" db="EMBL/GenBank/DDBJ databases">
        <title>Complete Genome of H5569, the type strain of the newly described species Haematospirillium jordaniae.</title>
        <authorList>
            <person name="Nicholson A.C."/>
            <person name="Humrighouse B.W."/>
            <person name="Loparov V."/>
            <person name="McQuiston J.R."/>
        </authorList>
    </citation>
    <scope>NUCLEOTIDE SEQUENCE [LARGE SCALE GENOMIC DNA]</scope>
    <source>
        <strain evidence="1 2">H5569</strain>
    </source>
</reference>
<dbReference type="Pfam" id="PF00702">
    <property type="entry name" value="Hydrolase"/>
    <property type="match status" value="1"/>
</dbReference>
<dbReference type="GeneID" id="53316187"/>
<dbReference type="AlphaFoldDB" id="A0A143DCC7"/>
<dbReference type="STRING" id="1549855.AY555_03360"/>
<protein>
    <recommendedName>
        <fullName evidence="3">Haloacid dehalogenase</fullName>
    </recommendedName>
</protein>
<dbReference type="Proteomes" id="UP000076066">
    <property type="component" value="Chromosome"/>
</dbReference>
<accession>A0A143DCC7</accession>
<name>A0A143DCC7_9PROT</name>
<evidence type="ECO:0000313" key="1">
    <source>
        <dbReference type="EMBL" id="AMW34384.1"/>
    </source>
</evidence>